<evidence type="ECO:0000313" key="3">
    <source>
        <dbReference type="EMBL" id="SBT34630.1"/>
    </source>
</evidence>
<feature type="compositionally biased region" description="Polar residues" evidence="2">
    <location>
        <begin position="790"/>
        <end position="800"/>
    </location>
</feature>
<feature type="region of interest" description="Disordered" evidence="2">
    <location>
        <begin position="457"/>
        <end position="515"/>
    </location>
</feature>
<name>A0A1A8YSK7_PLAOA</name>
<feature type="compositionally biased region" description="Basic and acidic residues" evidence="2">
    <location>
        <begin position="459"/>
        <end position="514"/>
    </location>
</feature>
<dbReference type="Proteomes" id="UP000078555">
    <property type="component" value="Unassembled WGS sequence"/>
</dbReference>
<feature type="region of interest" description="Disordered" evidence="2">
    <location>
        <begin position="581"/>
        <end position="878"/>
    </location>
</feature>
<feature type="compositionally biased region" description="Basic and acidic residues" evidence="2">
    <location>
        <begin position="646"/>
        <end position="688"/>
    </location>
</feature>
<sequence>MPCAVSSHFSKALIDFVSVFFLEYLPKGRQQSGGSRATSPEQLIRKNFSGGTSPEQLLRSNFSGGISTNELCKSTRENMGEEFEKLFPPENGVTNLKEYLEEGDLSFENEELKKEREEIRNNKVFIECVKNIWSNILKKKMDDKLSKIEYYKIMLRICKVLIPQFEIKEIIKIVDDEWKNDSKGKKHLNFFSFFNTFFELADIWTPTINANDYVYFLKSLFYRITCIHIKKKNGEIIKKKPIIMINFKRKINEKKKLSLYNDINIFKTKNNQYEFNNIDENDFIKNLRSIKKLSTEIKKLKLQFTKRFSYNLQNSFLYDINEDEYGDKNLFENLLHNRINNSFVQRNIVLLDVNDINPLEYSDEGDINTGNNTSSLGNPCELGTNDTRRDEDEDGKEGTPTDFDIAPKRCTISYFSRNNEKNEIVKDLEEKRRKTEGSILNHLEKLKRGNVVGKKKKFISKDERIKGRDEKTKGKDEKTKGKDDKTGGKDEKTGGKDEKTGGKDEKTGGKEMKPLLENSLLIDGINFEEFTKECKIEDDNNDDVENINQEDMYKGEQDLDNEFFSLEKKHFLELGSNVDFGEELLRRDGEPAKGEKANEDESHGGEADETHAEHKKGKRGKKDILDGKMGTQVGEPPFNDQYEAVNEFKDEVEKTEKGHKTGSEGKGDRTVSGDNARDRVNYKGRDDGGDAAYSSDDQYIGVLKENLNKGLISENIIGEAEGEGNEKGRESAMRGDAQAERDTLLGKDDAVSGKGNDQGEADYALSTEQSAEQSPKQRAEHSPKQKAEQSPKQSSGQTAEQRVEGEDDALKTRNYLENEKRTLEELKLKERRRSKMLKKNDGSMGDLEDDSKIVDGQNSIVDGSHGMKGKKIGLGEDTNDDSFKIKDISFDSKLEKEIRSASDEELQNGVVKKVSREAVQDEAEAVEAVEAAKAAEQRTFMLSVNKDICDKFESYRENLDLFLKTKRRESVAVGKGRGAAEGGETGPDENMSSGDEHMLGGYFTPHGEYSPGSYMKGDFRDVQDETDLASLRKKSGLIENLEIRKQKNEISSNNVNKTFQEVSKILNDVMVKSEIGLLEKKQRKMIPTTLEDEDEKKFVPFREKDEEELLQYDIDDVNHLLHNEEEVKNILFSEEGCELLGGKEVNDLPYELDVNKKTESSEIEAGTKLPGEGEQANITECYENTGIEKTLENVQRNDKLYTRDGVKDGGVFVSGRESIENHEQELKNGMYDQNDVKGVSPYANGLKGTMYSRDVAEDGSSGGAPQGKMGTKGVAPGEVATEEVTTEGVAPEDVARKGVATEEVTTEEVTTEGVAPEDVARKGVATEEVTTEGVAPEEVAPEEVVPEEVAPEEVVPEDVASEEVVPEDVAPEDVVPEDVEAKTLMLRDTEKVENEAGAEAVAEAVAEAGAEAEAEAEAVAKAEAKYSEKTRPECNEFKKPEDKKKKKLKYVYIEDAQKMRNFIKINKKKKKENIVIISSNTYEEINNLVKKLKVEFIEPYIILNKNIKLKNKYLSPLGKLINYNLINGKYINYKNLLDLTLEYMNTIISNNNGFILFLNKFYFNYINYFFFKLNKFNNLNFINYTNFLNFNFLKNVSMSRGSGVGSGMGSGMESGLHINDFLLQDRNLILANPFKDSFPTVCITINRHAHTNASAHSR</sequence>
<feature type="coiled-coil region" evidence="1">
    <location>
        <begin position="102"/>
        <end position="129"/>
    </location>
</feature>
<evidence type="ECO:0000256" key="1">
    <source>
        <dbReference type="SAM" id="Coils"/>
    </source>
</evidence>
<feature type="region of interest" description="Disordered" evidence="2">
    <location>
        <begin position="973"/>
        <end position="994"/>
    </location>
</feature>
<feature type="region of interest" description="Disordered" evidence="2">
    <location>
        <begin position="1323"/>
        <end position="1369"/>
    </location>
</feature>
<feature type="compositionally biased region" description="Polar residues" evidence="2">
    <location>
        <begin position="368"/>
        <end position="377"/>
    </location>
</feature>
<evidence type="ECO:0000256" key="2">
    <source>
        <dbReference type="SAM" id="MobiDB-lite"/>
    </source>
</evidence>
<accession>A0A1A8YSK7</accession>
<feature type="compositionally biased region" description="Polar residues" evidence="2">
    <location>
        <begin position="29"/>
        <end position="41"/>
    </location>
</feature>
<feature type="compositionally biased region" description="Basic and acidic residues" evidence="2">
    <location>
        <begin position="801"/>
        <end position="828"/>
    </location>
</feature>
<feature type="compositionally biased region" description="Acidic residues" evidence="2">
    <location>
        <begin position="1339"/>
        <end position="1369"/>
    </location>
</feature>
<feature type="region of interest" description="Disordered" evidence="2">
    <location>
        <begin position="29"/>
        <end position="52"/>
    </location>
</feature>
<keyword evidence="1" id="KW-0175">Coiled coil</keyword>
<reference evidence="4" key="1">
    <citation type="submission" date="2016-05" db="EMBL/GenBank/DDBJ databases">
        <authorList>
            <person name="Naeem Raeece"/>
        </authorList>
    </citation>
    <scope>NUCLEOTIDE SEQUENCE [LARGE SCALE GENOMIC DNA]</scope>
</reference>
<proteinExistence type="predicted"/>
<dbReference type="EMBL" id="FLRD01000072">
    <property type="protein sequence ID" value="SBT34630.1"/>
    <property type="molecule type" value="Genomic_DNA"/>
</dbReference>
<feature type="region of interest" description="Disordered" evidence="2">
    <location>
        <begin position="362"/>
        <end position="405"/>
    </location>
</feature>
<feature type="compositionally biased region" description="Basic and acidic residues" evidence="2">
    <location>
        <begin position="583"/>
        <end position="612"/>
    </location>
</feature>
<feature type="compositionally biased region" description="Basic and acidic residues" evidence="2">
    <location>
        <begin position="724"/>
        <end position="751"/>
    </location>
</feature>
<feature type="compositionally biased region" description="Basic and acidic residues" evidence="2">
    <location>
        <begin position="775"/>
        <end position="789"/>
    </location>
</feature>
<protein>
    <submittedName>
        <fullName evidence="3">Uncharacterized protein</fullName>
    </submittedName>
</protein>
<feature type="compositionally biased region" description="Gly residues" evidence="2">
    <location>
        <begin position="975"/>
        <end position="985"/>
    </location>
</feature>
<evidence type="ECO:0000313" key="4">
    <source>
        <dbReference type="Proteomes" id="UP000078555"/>
    </source>
</evidence>
<feature type="region of interest" description="Disordered" evidence="2">
    <location>
        <begin position="1253"/>
        <end position="1274"/>
    </location>
</feature>
<feature type="coiled-coil region" evidence="1">
    <location>
        <begin position="418"/>
        <end position="445"/>
    </location>
</feature>
<organism evidence="3 4">
    <name type="scientific">Plasmodium ovale wallikeri</name>
    <dbReference type="NCBI Taxonomy" id="864142"/>
    <lineage>
        <taxon>Eukaryota</taxon>
        <taxon>Sar</taxon>
        <taxon>Alveolata</taxon>
        <taxon>Apicomplexa</taxon>
        <taxon>Aconoidasida</taxon>
        <taxon>Haemosporida</taxon>
        <taxon>Plasmodiidae</taxon>
        <taxon>Plasmodium</taxon>
        <taxon>Plasmodium (Plasmodium)</taxon>
    </lineage>
</organism>
<keyword evidence="4" id="KW-1185">Reference proteome</keyword>
<gene>
    <name evidence="3" type="ORF">POVWA1_023210</name>
</gene>